<dbReference type="GO" id="GO:0006457">
    <property type="term" value="P:protein folding"/>
    <property type="evidence" value="ECO:0007669"/>
    <property type="project" value="InterPro"/>
</dbReference>
<evidence type="ECO:0000313" key="7">
    <source>
        <dbReference type="Proteomes" id="UP000092698"/>
    </source>
</evidence>
<evidence type="ECO:0000256" key="4">
    <source>
        <dbReference type="RuleBase" id="RU363019"/>
    </source>
</evidence>
<dbReference type="InterPro" id="IPR020892">
    <property type="entry name" value="Cyclophilin-type_PPIase_CS"/>
</dbReference>
<dbReference type="PATRIC" id="fig|645517.4.peg.1594"/>
<dbReference type="STRING" id="645517.A6F65_01605"/>
<reference evidence="6 7" key="1">
    <citation type="submission" date="2016-07" db="EMBL/GenBank/DDBJ databases">
        <title>Complete genome sequence of Altererythrobacter namhicola JCM 16345T, containing esterase-encoding genes.</title>
        <authorList>
            <person name="Cheng H."/>
            <person name="Wu Y.-H."/>
            <person name="Jian S.-L."/>
            <person name="Huo Y.-Y."/>
            <person name="Wang C.-S."/>
            <person name="Xu X.-W."/>
        </authorList>
    </citation>
    <scope>NUCLEOTIDE SEQUENCE [LARGE SCALE GENOMIC DNA]</scope>
    <source>
        <strain evidence="6 7">JCM 16345</strain>
    </source>
</reference>
<protein>
    <recommendedName>
        <fullName evidence="4">Peptidyl-prolyl cis-trans isomerase</fullName>
        <shortName evidence="4">PPIase</shortName>
        <ecNumber evidence="4">5.2.1.8</ecNumber>
    </recommendedName>
</protein>
<keyword evidence="3 4" id="KW-0413">Isomerase</keyword>
<comment type="catalytic activity">
    <reaction evidence="4">
        <text>[protein]-peptidylproline (omega=180) = [protein]-peptidylproline (omega=0)</text>
        <dbReference type="Rhea" id="RHEA:16237"/>
        <dbReference type="Rhea" id="RHEA-COMP:10747"/>
        <dbReference type="Rhea" id="RHEA-COMP:10748"/>
        <dbReference type="ChEBI" id="CHEBI:83833"/>
        <dbReference type="ChEBI" id="CHEBI:83834"/>
        <dbReference type="EC" id="5.2.1.8"/>
    </reaction>
</comment>
<dbReference type="PROSITE" id="PS50072">
    <property type="entry name" value="CSA_PPIASE_2"/>
    <property type="match status" value="1"/>
</dbReference>
<evidence type="ECO:0000256" key="1">
    <source>
        <dbReference type="ARBA" id="ARBA00007365"/>
    </source>
</evidence>
<evidence type="ECO:0000313" key="6">
    <source>
        <dbReference type="EMBL" id="ANU07904.1"/>
    </source>
</evidence>
<dbReference type="EMBL" id="CP016545">
    <property type="protein sequence ID" value="ANU07904.1"/>
    <property type="molecule type" value="Genomic_DNA"/>
</dbReference>
<evidence type="ECO:0000256" key="2">
    <source>
        <dbReference type="ARBA" id="ARBA00023110"/>
    </source>
</evidence>
<dbReference type="PRINTS" id="PR00153">
    <property type="entry name" value="CSAPPISMRASE"/>
</dbReference>
<dbReference type="SUPFAM" id="SSF50891">
    <property type="entry name" value="Cyclophilin-like"/>
    <property type="match status" value="1"/>
</dbReference>
<evidence type="ECO:0000256" key="3">
    <source>
        <dbReference type="ARBA" id="ARBA00023235"/>
    </source>
</evidence>
<evidence type="ECO:0000259" key="5">
    <source>
        <dbReference type="PROSITE" id="PS50072"/>
    </source>
</evidence>
<dbReference type="PANTHER" id="PTHR45625:SF4">
    <property type="entry name" value="PEPTIDYLPROLYL ISOMERASE DOMAIN AND WD REPEAT-CONTAINING PROTEIN 1"/>
    <property type="match status" value="1"/>
</dbReference>
<dbReference type="PANTHER" id="PTHR45625">
    <property type="entry name" value="PEPTIDYL-PROLYL CIS-TRANS ISOMERASE-RELATED"/>
    <property type="match status" value="1"/>
</dbReference>
<dbReference type="KEGG" id="anh:A6F65_01605"/>
<dbReference type="PROSITE" id="PS00170">
    <property type="entry name" value="CSA_PPIASE_1"/>
    <property type="match status" value="1"/>
</dbReference>
<name>A0A1C7D8V0_9SPHN</name>
<dbReference type="InterPro" id="IPR044666">
    <property type="entry name" value="Cyclophilin_A-like"/>
</dbReference>
<dbReference type="Gene3D" id="2.40.100.10">
    <property type="entry name" value="Cyclophilin-like"/>
    <property type="match status" value="1"/>
</dbReference>
<dbReference type="AlphaFoldDB" id="A0A1C7D8V0"/>
<dbReference type="EC" id="5.2.1.8" evidence="4"/>
<keyword evidence="7" id="KW-1185">Reference proteome</keyword>
<sequence>MRASKRTAARAISSRAAPPIPFIAVSAASRYRADKTQSGTRIYMFKRLTASILAASIAFGPAAAQEAPAEATPEAPRTMRIAVPTDLNEDRENILFLDLSNGERVAIRLMPDWAPGHVERIKLLTRQGFYDGVVFHRVIDGFMAQTGDPTGTGEGGSTLPDLEKEFNPMPHVRGTVSMARLGDNENSANSQFFIVFYPRLALDRNYTNFGRVIANMPAVDAIQRGEPPANPTYIVQASIAADNKPQAFPQPVAAPAQIAPQLDGTTVEIVPGTVQE</sequence>
<dbReference type="Pfam" id="PF00160">
    <property type="entry name" value="Pro_isomerase"/>
    <property type="match status" value="1"/>
</dbReference>
<proteinExistence type="inferred from homology"/>
<dbReference type="CDD" id="cd00317">
    <property type="entry name" value="cyclophilin"/>
    <property type="match status" value="1"/>
</dbReference>
<keyword evidence="2 4" id="KW-0697">Rotamase</keyword>
<accession>A0A1C7D8V0</accession>
<comment type="function">
    <text evidence="4">PPIases accelerate the folding of proteins. It catalyzes the cis-trans isomerization of proline imidic peptide bonds in oligopeptides.</text>
</comment>
<dbReference type="InterPro" id="IPR029000">
    <property type="entry name" value="Cyclophilin-like_dom_sf"/>
</dbReference>
<organism evidence="6 7">
    <name type="scientific">Paraurantiacibacter namhicola</name>
    <dbReference type="NCBI Taxonomy" id="645517"/>
    <lineage>
        <taxon>Bacteria</taxon>
        <taxon>Pseudomonadati</taxon>
        <taxon>Pseudomonadota</taxon>
        <taxon>Alphaproteobacteria</taxon>
        <taxon>Sphingomonadales</taxon>
        <taxon>Erythrobacteraceae</taxon>
        <taxon>Paraurantiacibacter</taxon>
    </lineage>
</organism>
<feature type="domain" description="PPIase cyclophilin-type" evidence="5">
    <location>
        <begin position="104"/>
        <end position="247"/>
    </location>
</feature>
<gene>
    <name evidence="6" type="primary">ppiB_2</name>
    <name evidence="6" type="ORF">A6F65_01605</name>
</gene>
<dbReference type="InterPro" id="IPR002130">
    <property type="entry name" value="Cyclophilin-type_PPIase_dom"/>
</dbReference>
<dbReference type="GO" id="GO:0003755">
    <property type="term" value="F:peptidyl-prolyl cis-trans isomerase activity"/>
    <property type="evidence" value="ECO:0007669"/>
    <property type="project" value="UniProtKB-UniRule"/>
</dbReference>
<dbReference type="Proteomes" id="UP000092698">
    <property type="component" value="Chromosome"/>
</dbReference>
<comment type="similarity">
    <text evidence="1 4">Belongs to the cyclophilin-type PPIase family.</text>
</comment>